<keyword evidence="9 13" id="KW-0798">TonB box</keyword>
<organism evidence="17 18">
    <name type="scientific">Candidatus Electronema aureum</name>
    <dbReference type="NCBI Taxonomy" id="2005002"/>
    <lineage>
        <taxon>Bacteria</taxon>
        <taxon>Pseudomonadati</taxon>
        <taxon>Thermodesulfobacteriota</taxon>
        <taxon>Desulfobulbia</taxon>
        <taxon>Desulfobulbales</taxon>
        <taxon>Desulfobulbaceae</taxon>
        <taxon>Candidatus Electronema</taxon>
    </lineage>
</organism>
<evidence type="ECO:0000313" key="17">
    <source>
        <dbReference type="EMBL" id="TAA75635.1"/>
    </source>
</evidence>
<evidence type="ECO:0000256" key="8">
    <source>
        <dbReference type="ARBA" id="ARBA00023065"/>
    </source>
</evidence>
<gene>
    <name evidence="17" type="ORF">CDV28_10593</name>
</gene>
<keyword evidence="4" id="KW-0410">Iron transport</keyword>
<proteinExistence type="inferred from homology"/>
<evidence type="ECO:0000256" key="6">
    <source>
        <dbReference type="ARBA" id="ARBA00022729"/>
    </source>
</evidence>
<evidence type="ECO:0000256" key="12">
    <source>
        <dbReference type="PROSITE-ProRule" id="PRU01360"/>
    </source>
</evidence>
<dbReference type="GO" id="GO:0015344">
    <property type="term" value="F:siderophore uptake transmembrane transporter activity"/>
    <property type="evidence" value="ECO:0007669"/>
    <property type="project" value="TreeGrafter"/>
</dbReference>
<accession>A0A521G3P2</accession>
<dbReference type="InterPro" id="IPR012910">
    <property type="entry name" value="Plug_dom"/>
</dbReference>
<feature type="domain" description="TonB-dependent receptor-like beta-barrel" evidence="15">
    <location>
        <begin position="202"/>
        <end position="631"/>
    </location>
</feature>
<keyword evidence="8" id="KW-0406">Ion transport</keyword>
<sequence>MKSTAVSVAAMTAVLTIMNGPSAAQEQAHTMNEIVVTATKTEREVKEIPTNVAVLTEKDIEQIQPTDTMDLLRHVPGLVLNGMGSSKASHYAGVRGMQPSSRGMLLLMDGIEMNDPSNYLSVSTIPLDAIERIEVIKTPASVLYGPAAVGGVINIITKKPSKPLEARVAAGYGSFERKEVSANIAGLRESGLTYGLNYQMLDSDGYRDNSWRTQHAFTPRLGYLGEQVDFDLVANVVDAEYAFPGGLPLSTWEQDPTKSLQPDREGDSVKSTVGATMNWSLNESNILKLKTSYRDNDWETEDYGMFFKGDNYKVWTGEAAYQHLAVINGMRNSLLLGTEYRDLNNEPSMYMDDQHGSMLLSQAKIQEQITGFFVQDELSPTDKLLLNLGVRYDQIDTDFTNKLMSLASFDSSHDKWSPRFGLTYTVAPELAFFGNYSQGIRSVNLARSAFQLKSNIVPETEESIEVGLRGVLGGVMEYTVAGFQVNTEDKIIQKERYLYENAGEAESKGIEASLTRSLPCGFYASADYTYINAEFTEFSTSSTTPDAAISYNGKRVPLVPENIFGLTVGRKDPLYGHLSASLRYVDEKFIDNANTLSLGDYTVVDVKYTVGLQALFPTAQGWDFTLAVNNLFDETYAEYGEANGGSYVPEPVAFPADGVSVFGGISYSF</sequence>
<protein>
    <submittedName>
        <fullName evidence="17">TonB-dependent siderophore receptor</fullName>
    </submittedName>
</protein>
<comment type="similarity">
    <text evidence="12 13">Belongs to the TonB-dependent receptor family.</text>
</comment>
<dbReference type="Pfam" id="PF07715">
    <property type="entry name" value="Plug"/>
    <property type="match status" value="1"/>
</dbReference>
<dbReference type="EMBL" id="NQJD01000005">
    <property type="protein sequence ID" value="TAA75635.1"/>
    <property type="molecule type" value="Genomic_DNA"/>
</dbReference>
<evidence type="ECO:0000256" key="10">
    <source>
        <dbReference type="ARBA" id="ARBA00023136"/>
    </source>
</evidence>
<evidence type="ECO:0000256" key="1">
    <source>
        <dbReference type="ARBA" id="ARBA00004571"/>
    </source>
</evidence>
<evidence type="ECO:0000256" key="9">
    <source>
        <dbReference type="ARBA" id="ARBA00023077"/>
    </source>
</evidence>
<dbReference type="Proteomes" id="UP000316238">
    <property type="component" value="Unassembled WGS sequence"/>
</dbReference>
<keyword evidence="11 12" id="KW-0998">Cell outer membrane</keyword>
<feature type="signal peptide" evidence="14">
    <location>
        <begin position="1"/>
        <end position="24"/>
    </location>
</feature>
<evidence type="ECO:0000256" key="3">
    <source>
        <dbReference type="ARBA" id="ARBA00022452"/>
    </source>
</evidence>
<dbReference type="SUPFAM" id="SSF56935">
    <property type="entry name" value="Porins"/>
    <property type="match status" value="1"/>
</dbReference>
<comment type="caution">
    <text evidence="17">The sequence shown here is derived from an EMBL/GenBank/DDBJ whole genome shotgun (WGS) entry which is preliminary data.</text>
</comment>
<dbReference type="InterPro" id="IPR039426">
    <property type="entry name" value="TonB-dep_rcpt-like"/>
</dbReference>
<evidence type="ECO:0000256" key="7">
    <source>
        <dbReference type="ARBA" id="ARBA00023004"/>
    </source>
</evidence>
<keyword evidence="7" id="KW-0408">Iron</keyword>
<dbReference type="PANTHER" id="PTHR32552">
    <property type="entry name" value="FERRICHROME IRON RECEPTOR-RELATED"/>
    <property type="match status" value="1"/>
</dbReference>
<evidence type="ECO:0000256" key="14">
    <source>
        <dbReference type="SAM" id="SignalP"/>
    </source>
</evidence>
<evidence type="ECO:0000256" key="4">
    <source>
        <dbReference type="ARBA" id="ARBA00022496"/>
    </source>
</evidence>
<evidence type="ECO:0000256" key="11">
    <source>
        <dbReference type="ARBA" id="ARBA00023237"/>
    </source>
</evidence>
<feature type="domain" description="TonB-dependent receptor plug" evidence="16">
    <location>
        <begin position="45"/>
        <end position="152"/>
    </location>
</feature>
<feature type="chain" id="PRO_5021750364" evidence="14">
    <location>
        <begin position="25"/>
        <end position="669"/>
    </location>
</feature>
<keyword evidence="2 12" id="KW-0813">Transport</keyword>
<keyword evidence="3 12" id="KW-1134">Transmembrane beta strand</keyword>
<reference evidence="17" key="1">
    <citation type="submission" date="2017-07" db="EMBL/GenBank/DDBJ databases">
        <title>The cable genome - Insights into the physiology and evolution of filamentous bacteria capable of sulfide oxidation via long distance electron transfer.</title>
        <authorList>
            <person name="Thorup C."/>
            <person name="Bjerg J.T."/>
            <person name="Schreiber L."/>
            <person name="Nielsen L.P."/>
            <person name="Kjeldsen K.U."/>
            <person name="Boesen T."/>
            <person name="Boggild A."/>
            <person name="Meysman F."/>
            <person name="Geelhoed J."/>
            <person name="Schramm A."/>
        </authorList>
    </citation>
    <scope>NUCLEOTIDE SEQUENCE [LARGE SCALE GENOMIC DNA]</scope>
    <source>
        <strain evidence="17">GS</strain>
    </source>
</reference>
<dbReference type="Gene3D" id="2.40.170.20">
    <property type="entry name" value="TonB-dependent receptor, beta-barrel domain"/>
    <property type="match status" value="1"/>
</dbReference>
<dbReference type="PANTHER" id="PTHR32552:SF68">
    <property type="entry name" value="FERRICHROME OUTER MEMBRANE TRANSPORTER_PHAGE RECEPTOR"/>
    <property type="match status" value="1"/>
</dbReference>
<evidence type="ECO:0000256" key="5">
    <source>
        <dbReference type="ARBA" id="ARBA00022692"/>
    </source>
</evidence>
<keyword evidence="10 12" id="KW-0472">Membrane</keyword>
<evidence type="ECO:0000256" key="13">
    <source>
        <dbReference type="RuleBase" id="RU003357"/>
    </source>
</evidence>
<dbReference type="AlphaFoldDB" id="A0A521G3P2"/>
<keyword evidence="18" id="KW-1185">Reference proteome</keyword>
<dbReference type="InterPro" id="IPR000531">
    <property type="entry name" value="Beta-barrel_TonB"/>
</dbReference>
<comment type="subcellular location">
    <subcellularLocation>
        <location evidence="1 12">Cell outer membrane</location>
        <topology evidence="1 12">Multi-pass membrane protein</topology>
    </subcellularLocation>
</comment>
<dbReference type="Pfam" id="PF00593">
    <property type="entry name" value="TonB_dep_Rec_b-barrel"/>
    <property type="match status" value="1"/>
</dbReference>
<evidence type="ECO:0000313" key="18">
    <source>
        <dbReference type="Proteomes" id="UP000316238"/>
    </source>
</evidence>
<keyword evidence="17" id="KW-0675">Receptor</keyword>
<name>A0A521G3P2_9BACT</name>
<evidence type="ECO:0000256" key="2">
    <source>
        <dbReference type="ARBA" id="ARBA00022448"/>
    </source>
</evidence>
<dbReference type="PROSITE" id="PS52016">
    <property type="entry name" value="TONB_DEPENDENT_REC_3"/>
    <property type="match status" value="1"/>
</dbReference>
<dbReference type="Gene3D" id="2.170.130.10">
    <property type="entry name" value="TonB-dependent receptor, plug domain"/>
    <property type="match status" value="1"/>
</dbReference>
<evidence type="ECO:0000259" key="16">
    <source>
        <dbReference type="Pfam" id="PF07715"/>
    </source>
</evidence>
<evidence type="ECO:0000259" key="15">
    <source>
        <dbReference type="Pfam" id="PF00593"/>
    </source>
</evidence>
<dbReference type="InterPro" id="IPR036942">
    <property type="entry name" value="Beta-barrel_TonB_sf"/>
</dbReference>
<dbReference type="InterPro" id="IPR037066">
    <property type="entry name" value="Plug_dom_sf"/>
</dbReference>
<keyword evidence="6 14" id="KW-0732">Signal</keyword>
<keyword evidence="5 12" id="KW-0812">Transmembrane</keyword>
<dbReference type="GO" id="GO:0009279">
    <property type="term" value="C:cell outer membrane"/>
    <property type="evidence" value="ECO:0007669"/>
    <property type="project" value="UniProtKB-SubCell"/>
</dbReference>
<dbReference type="CDD" id="cd01347">
    <property type="entry name" value="ligand_gated_channel"/>
    <property type="match status" value="1"/>
</dbReference>